<protein>
    <submittedName>
        <fullName evidence="1">Uncharacterized protein</fullName>
    </submittedName>
</protein>
<proteinExistence type="predicted"/>
<accession>A0A7X2MQR6</accession>
<evidence type="ECO:0000313" key="1">
    <source>
        <dbReference type="EMBL" id="MSE17668.1"/>
    </source>
</evidence>
<name>A0A7X2MQR6_ENTAG</name>
<reference evidence="1 2" key="1">
    <citation type="submission" date="2019-11" db="EMBL/GenBank/DDBJ databases">
        <title>Draft Genome Sequence of Plant Growth-Promoting Rhizosphere-Associated Bacteria.</title>
        <authorList>
            <person name="Vasilyev I.Y."/>
            <person name="Radchenko V."/>
            <person name="Ilnitskaya E.V."/>
        </authorList>
    </citation>
    <scope>NUCLEOTIDE SEQUENCE [LARGE SCALE GENOMIC DNA]</scope>
    <source>
        <strain evidence="1 2">VRA_MhP_f</strain>
    </source>
</reference>
<sequence length="77" mass="8518">MQTFLTALVVVGFLVTAFGLGRSRGKNAAKPRAVDERASLETEALEKYGEVLKNAVDVQHDVNRLPYAAVSERLWDQ</sequence>
<dbReference type="EMBL" id="WKLC01001298">
    <property type="protein sequence ID" value="MSE17668.1"/>
    <property type="molecule type" value="Genomic_DNA"/>
</dbReference>
<evidence type="ECO:0000313" key="2">
    <source>
        <dbReference type="Proteomes" id="UP000461948"/>
    </source>
</evidence>
<organism evidence="1 2">
    <name type="scientific">Enterobacter agglomerans</name>
    <name type="common">Erwinia herbicola</name>
    <name type="synonym">Pantoea agglomerans</name>
    <dbReference type="NCBI Taxonomy" id="549"/>
    <lineage>
        <taxon>Bacteria</taxon>
        <taxon>Pseudomonadati</taxon>
        <taxon>Pseudomonadota</taxon>
        <taxon>Gammaproteobacteria</taxon>
        <taxon>Enterobacterales</taxon>
        <taxon>Erwiniaceae</taxon>
        <taxon>Pantoea</taxon>
        <taxon>Pantoea agglomerans group</taxon>
    </lineage>
</organism>
<comment type="caution">
    <text evidence="1">The sequence shown here is derived from an EMBL/GenBank/DDBJ whole genome shotgun (WGS) entry which is preliminary data.</text>
</comment>
<dbReference type="AlphaFoldDB" id="A0A7X2MQR6"/>
<gene>
    <name evidence="1" type="ORF">GKC49_21930</name>
</gene>
<dbReference type="Proteomes" id="UP000461948">
    <property type="component" value="Unassembled WGS sequence"/>
</dbReference>